<dbReference type="EMBL" id="BMIB01000003">
    <property type="protein sequence ID" value="GGH70548.1"/>
    <property type="molecule type" value="Genomic_DNA"/>
</dbReference>
<protein>
    <submittedName>
        <fullName evidence="1">Uncharacterized protein</fullName>
    </submittedName>
</protein>
<accession>A0A917J1X5</accession>
<sequence>MVAVSCQKNSETPASSLQLPNQVAAVSGIVTTDTIYGNWGYPATPSTYGTIKVQLGGTDSIALTSFNNSFVQASGSYQLYYLRTTTIAFSALSTSDFVNPPGAPSGSIGLNTGGTTPNGWYNYNPSSPGNPLLVSNFYIAAVNTSPLGGTNYAFYFRYAGGDGTGSPNRGKYIITKGVLNP</sequence>
<proteinExistence type="predicted"/>
<keyword evidence="2" id="KW-1185">Reference proteome</keyword>
<dbReference type="AlphaFoldDB" id="A0A917J1X5"/>
<reference evidence="1" key="1">
    <citation type="journal article" date="2014" name="Int. J. Syst. Evol. Microbiol.">
        <title>Complete genome sequence of Corynebacterium casei LMG S-19264T (=DSM 44701T), isolated from a smear-ripened cheese.</title>
        <authorList>
            <consortium name="US DOE Joint Genome Institute (JGI-PGF)"/>
            <person name="Walter F."/>
            <person name="Albersmeier A."/>
            <person name="Kalinowski J."/>
            <person name="Ruckert C."/>
        </authorList>
    </citation>
    <scope>NUCLEOTIDE SEQUENCE</scope>
    <source>
        <strain evidence="1">CGMCC 1.15290</strain>
    </source>
</reference>
<dbReference type="Proteomes" id="UP000627292">
    <property type="component" value="Unassembled WGS sequence"/>
</dbReference>
<evidence type="ECO:0000313" key="2">
    <source>
        <dbReference type="Proteomes" id="UP000627292"/>
    </source>
</evidence>
<reference evidence="1" key="2">
    <citation type="submission" date="2020-09" db="EMBL/GenBank/DDBJ databases">
        <authorList>
            <person name="Sun Q."/>
            <person name="Zhou Y."/>
        </authorList>
    </citation>
    <scope>NUCLEOTIDE SEQUENCE</scope>
    <source>
        <strain evidence="1">CGMCC 1.15290</strain>
    </source>
</reference>
<organism evidence="1 2">
    <name type="scientific">Filimonas zeae</name>
    <dbReference type="NCBI Taxonomy" id="1737353"/>
    <lineage>
        <taxon>Bacteria</taxon>
        <taxon>Pseudomonadati</taxon>
        <taxon>Bacteroidota</taxon>
        <taxon>Chitinophagia</taxon>
        <taxon>Chitinophagales</taxon>
        <taxon>Chitinophagaceae</taxon>
        <taxon>Filimonas</taxon>
    </lineage>
</organism>
<evidence type="ECO:0000313" key="1">
    <source>
        <dbReference type="EMBL" id="GGH70548.1"/>
    </source>
</evidence>
<comment type="caution">
    <text evidence="1">The sequence shown here is derived from an EMBL/GenBank/DDBJ whole genome shotgun (WGS) entry which is preliminary data.</text>
</comment>
<gene>
    <name evidence="1" type="ORF">GCM10011379_28950</name>
</gene>
<name>A0A917J1X5_9BACT</name>